<organism evidence="2 3">
    <name type="scientific">Candidatus Iainarchaeum sp</name>
    <dbReference type="NCBI Taxonomy" id="3101447"/>
    <lineage>
        <taxon>Archaea</taxon>
        <taxon>Candidatus Iainarchaeota</taxon>
        <taxon>Candidatus Iainarchaeia</taxon>
        <taxon>Candidatus Iainarchaeales</taxon>
        <taxon>Candidatus Iainarchaeaceae</taxon>
        <taxon>Candidatus Iainarchaeum</taxon>
    </lineage>
</organism>
<dbReference type="Gene3D" id="3.90.1300.10">
    <property type="entry name" value="Amidase signature (AS) domain"/>
    <property type="match status" value="1"/>
</dbReference>
<sequence length="471" mass="51616">MADYKDTLKYFVESGKADFSKVEENLHKIILELKASQNKKLNYIEEYNEASVLTQLEELKEKAKGGEKGKLFGVPITVKDAICVKGVESKAGSKILSGYKPVFDATVVAKAKAEGAIILAKATQDEFGFGTFATNTEKIPLNPFDNERSCGGSSGGPAGFTAYTSKYHVSLGESTGGSIACPASFCGVVGLTPTYGLVSRYGLIDYANSMDKIGTIGRSIDDASLLLEVIAGGDVQDSTSLDKGYISDEGSMQKVALIKDFYEHCDDSVKKVVMEKIDKLKEFVQVEEVELPMNVKYALSTYYIIATCEASTNLAKLSGLRYGKQEDVEGRHFDEYFSAVRSFNFTDEAKRRIILGTFARMSGYRDAYYLKAMKVRTKLIQEFNQAFKKYDILLTPTMPITAPKFSDIKKLTPLQNYAMDLCTVPANLAGLPHISSNAGMANGLPVGLMAIAPHLGEQRLYSFGKIMELKK</sequence>
<dbReference type="InterPro" id="IPR000120">
    <property type="entry name" value="Amidase"/>
</dbReference>
<evidence type="ECO:0000313" key="3">
    <source>
        <dbReference type="Proteomes" id="UP000722459"/>
    </source>
</evidence>
<reference evidence="2" key="1">
    <citation type="journal article" date="2021" name="ISME J.">
        <title>Mercury methylation by metabolically versatile and cosmopolitan marine bacteria.</title>
        <authorList>
            <person name="Lin H."/>
            <person name="Ascher D.B."/>
            <person name="Myung Y."/>
            <person name="Lamborg C.H."/>
            <person name="Hallam S.J."/>
            <person name="Gionfriddo C.M."/>
            <person name="Holt K.E."/>
            <person name="Moreau J.W."/>
        </authorList>
    </citation>
    <scope>NUCLEOTIDE SEQUENCE</scope>
    <source>
        <strain evidence="2">SI075_bin30</strain>
    </source>
</reference>
<comment type="caution">
    <text evidence="2">The sequence shown here is derived from an EMBL/GenBank/DDBJ whole genome shotgun (WGS) entry which is preliminary data.</text>
</comment>
<dbReference type="InterPro" id="IPR036928">
    <property type="entry name" value="AS_sf"/>
</dbReference>
<gene>
    <name evidence="2" type="primary">gatA</name>
    <name evidence="2" type="ORF">HON47_02385</name>
</gene>
<dbReference type="InterPro" id="IPR023631">
    <property type="entry name" value="Amidase_dom"/>
</dbReference>
<dbReference type="Proteomes" id="UP000722459">
    <property type="component" value="Unassembled WGS sequence"/>
</dbReference>
<dbReference type="PANTHER" id="PTHR11895:SF7">
    <property type="entry name" value="GLUTAMYL-TRNA(GLN) AMIDOTRANSFERASE SUBUNIT A, MITOCHONDRIAL"/>
    <property type="match status" value="1"/>
</dbReference>
<feature type="domain" description="Amidase" evidence="1">
    <location>
        <begin position="36"/>
        <end position="460"/>
    </location>
</feature>
<name>A0A8T5GEI9_9ARCH</name>
<keyword evidence="2" id="KW-0436">Ligase</keyword>
<proteinExistence type="predicted"/>
<evidence type="ECO:0000259" key="1">
    <source>
        <dbReference type="Pfam" id="PF01425"/>
    </source>
</evidence>
<evidence type="ECO:0000313" key="2">
    <source>
        <dbReference type="EMBL" id="MBT4870395.1"/>
    </source>
</evidence>
<dbReference type="EMBL" id="JABJNZ010000034">
    <property type="protein sequence ID" value="MBT4870395.1"/>
    <property type="molecule type" value="Genomic_DNA"/>
</dbReference>
<protein>
    <submittedName>
        <fullName evidence="2">Asp-tRNA(Asn)/Glu-tRNA(Gln) amidotransferase subunit GatA</fullName>
        <ecNumber evidence="2">6.3.5.7</ecNumber>
    </submittedName>
</protein>
<dbReference type="GO" id="GO:0050567">
    <property type="term" value="F:glutaminyl-tRNA synthase (glutamine-hydrolyzing) activity"/>
    <property type="evidence" value="ECO:0007669"/>
    <property type="project" value="UniProtKB-EC"/>
</dbReference>
<dbReference type="Pfam" id="PF01425">
    <property type="entry name" value="Amidase"/>
    <property type="match status" value="1"/>
</dbReference>
<accession>A0A8T5GEI9</accession>
<dbReference type="EC" id="6.3.5.7" evidence="2"/>
<dbReference type="AlphaFoldDB" id="A0A8T5GEI9"/>
<dbReference type="PANTHER" id="PTHR11895">
    <property type="entry name" value="TRANSAMIDASE"/>
    <property type="match status" value="1"/>
</dbReference>
<dbReference type="SUPFAM" id="SSF75304">
    <property type="entry name" value="Amidase signature (AS) enzymes"/>
    <property type="match status" value="1"/>
</dbReference>